<name>A0A8J5VIK0_ZIZPA</name>
<feature type="non-terminal residue" evidence="2">
    <location>
        <position position="1"/>
    </location>
</feature>
<dbReference type="EMBL" id="JAAALK010000289">
    <property type="protein sequence ID" value="KAG8048678.1"/>
    <property type="molecule type" value="Genomic_DNA"/>
</dbReference>
<protein>
    <submittedName>
        <fullName evidence="2">Uncharacterized protein</fullName>
    </submittedName>
</protein>
<reference evidence="2" key="1">
    <citation type="journal article" date="2021" name="bioRxiv">
        <title>Whole Genome Assembly and Annotation of Northern Wild Rice, Zizania palustris L., Supports a Whole Genome Duplication in the Zizania Genus.</title>
        <authorList>
            <person name="Haas M."/>
            <person name="Kono T."/>
            <person name="Macchietto M."/>
            <person name="Millas R."/>
            <person name="McGilp L."/>
            <person name="Shao M."/>
            <person name="Duquette J."/>
            <person name="Hirsch C.N."/>
            <person name="Kimball J."/>
        </authorList>
    </citation>
    <scope>NUCLEOTIDE SEQUENCE</scope>
    <source>
        <tissue evidence="2">Fresh leaf tissue</tissue>
    </source>
</reference>
<dbReference type="AlphaFoldDB" id="A0A8J5VIK0"/>
<feature type="region of interest" description="Disordered" evidence="1">
    <location>
        <begin position="1"/>
        <end position="52"/>
    </location>
</feature>
<evidence type="ECO:0000313" key="2">
    <source>
        <dbReference type="EMBL" id="KAG8048678.1"/>
    </source>
</evidence>
<feature type="compositionally biased region" description="Acidic residues" evidence="1">
    <location>
        <begin position="20"/>
        <end position="39"/>
    </location>
</feature>
<accession>A0A8J5VIK0</accession>
<proteinExistence type="predicted"/>
<sequence>VDRAGLRAANAEDTSGSSEISDESSEGESEGDSSDEGDGEANRDEVTPPEPMDEAVDIMDQSLILEAFESRAPLVRSLLAPGAAAVEVVGVAKPQCP</sequence>
<evidence type="ECO:0000256" key="1">
    <source>
        <dbReference type="SAM" id="MobiDB-lite"/>
    </source>
</evidence>
<evidence type="ECO:0000313" key="3">
    <source>
        <dbReference type="Proteomes" id="UP000729402"/>
    </source>
</evidence>
<dbReference type="Proteomes" id="UP000729402">
    <property type="component" value="Unassembled WGS sequence"/>
</dbReference>
<organism evidence="2 3">
    <name type="scientific">Zizania palustris</name>
    <name type="common">Northern wild rice</name>
    <dbReference type="NCBI Taxonomy" id="103762"/>
    <lineage>
        <taxon>Eukaryota</taxon>
        <taxon>Viridiplantae</taxon>
        <taxon>Streptophyta</taxon>
        <taxon>Embryophyta</taxon>
        <taxon>Tracheophyta</taxon>
        <taxon>Spermatophyta</taxon>
        <taxon>Magnoliopsida</taxon>
        <taxon>Liliopsida</taxon>
        <taxon>Poales</taxon>
        <taxon>Poaceae</taxon>
        <taxon>BOP clade</taxon>
        <taxon>Oryzoideae</taxon>
        <taxon>Oryzeae</taxon>
        <taxon>Zizaniinae</taxon>
        <taxon>Zizania</taxon>
    </lineage>
</organism>
<gene>
    <name evidence="2" type="ORF">GUJ93_ZPchr0009g450</name>
</gene>
<comment type="caution">
    <text evidence="2">The sequence shown here is derived from an EMBL/GenBank/DDBJ whole genome shotgun (WGS) entry which is preliminary data.</text>
</comment>
<reference evidence="2" key="2">
    <citation type="submission" date="2021-02" db="EMBL/GenBank/DDBJ databases">
        <authorList>
            <person name="Kimball J.A."/>
            <person name="Haas M.W."/>
            <person name="Macchietto M."/>
            <person name="Kono T."/>
            <person name="Duquette J."/>
            <person name="Shao M."/>
        </authorList>
    </citation>
    <scope>NUCLEOTIDE SEQUENCE</scope>
    <source>
        <tissue evidence="2">Fresh leaf tissue</tissue>
    </source>
</reference>
<keyword evidence="3" id="KW-1185">Reference proteome</keyword>